<dbReference type="Gene3D" id="3.30.360.10">
    <property type="entry name" value="Dihydrodipicolinate Reductase, domain 2"/>
    <property type="match status" value="1"/>
</dbReference>
<evidence type="ECO:0000313" key="10">
    <source>
        <dbReference type="Proteomes" id="UP000297244"/>
    </source>
</evidence>
<keyword evidence="10" id="KW-1185">Reference proteome</keyword>
<feature type="binding site" evidence="6">
    <location>
        <position position="45"/>
    </location>
    <ligand>
        <name>NADP(+)</name>
        <dbReference type="ChEBI" id="CHEBI:58349"/>
    </ligand>
</feature>
<feature type="binding site" evidence="6">
    <location>
        <position position="172"/>
    </location>
    <ligand>
        <name>substrate</name>
    </ligand>
</feature>
<comment type="catalytic activity">
    <reaction evidence="6">
        <text>D-glucose 6-phosphate + NADP(+) = 6-phospho-D-glucono-1,5-lactone + NADPH + H(+)</text>
        <dbReference type="Rhea" id="RHEA:15841"/>
        <dbReference type="ChEBI" id="CHEBI:15378"/>
        <dbReference type="ChEBI" id="CHEBI:57783"/>
        <dbReference type="ChEBI" id="CHEBI:57955"/>
        <dbReference type="ChEBI" id="CHEBI:58349"/>
        <dbReference type="ChEBI" id="CHEBI:61548"/>
        <dbReference type="EC" id="1.1.1.49"/>
    </reaction>
</comment>
<feature type="binding site" evidence="6">
    <location>
        <position position="168"/>
    </location>
    <ligand>
        <name>substrate</name>
    </ligand>
</feature>
<organism evidence="9 10">
    <name type="scientific">Thermus tengchongensis</name>
    <dbReference type="NCBI Taxonomy" id="1214928"/>
    <lineage>
        <taxon>Bacteria</taxon>
        <taxon>Thermotogati</taxon>
        <taxon>Deinococcota</taxon>
        <taxon>Deinococci</taxon>
        <taxon>Thermales</taxon>
        <taxon>Thermaceae</taxon>
        <taxon>Thermus</taxon>
    </lineage>
</organism>
<evidence type="ECO:0000313" key="9">
    <source>
        <dbReference type="EMBL" id="TFU17767.1"/>
    </source>
</evidence>
<dbReference type="InterPro" id="IPR022675">
    <property type="entry name" value="G6P_DH_C"/>
</dbReference>
<evidence type="ECO:0000256" key="2">
    <source>
        <dbReference type="ARBA" id="ARBA00022526"/>
    </source>
</evidence>
<sequence>MSGTPLNLVVLGLTGDLSRRLLLPALVRLHMEGRLPPLRLLGFGAEAWGEEEVRERLGAFIAQRPELDPRAWAEVRGWIRYRQAAISPQGLAPLRGLEGPALFYLALPPRLFPKAATALGRLGLARERTGWRRIAVEKPFGQDLASAQRLNRVLHRHFREEQVLRMDHFLGKRAVENLLALRRHNPSLEALWGRAGVAYVEITYAETLGLEGRAAYYEGTGALRDMLQNHLLQLLALVAMDPPARLEALSLRAAKAEALRALEAASPKAAARGQYQGYGEEPGVRPGSRTETFAALRLFSTAPRWQGVPFYLRSGKRLSGAFGHVALAFHPGPRGAGGRLLLRLKPEVGLALALQGEAGEEVLEFRLGPEPEFGAYEEILLAALEGDLTHFPSEVEVEEAWRVVEPVLQAWRRGRPEVYPQGSPGPEAQHRLLLPGHRWLEGGGKA</sequence>
<dbReference type="HAMAP" id="MF_00966">
    <property type="entry name" value="G6PD"/>
    <property type="match status" value="1"/>
</dbReference>
<feature type="binding site" evidence="6">
    <location>
        <position position="316"/>
    </location>
    <ligand>
        <name>substrate</name>
    </ligand>
</feature>
<dbReference type="PANTHER" id="PTHR23429:SF0">
    <property type="entry name" value="GLUCOSE-6-PHOSPHATE 1-DEHYDROGENASE"/>
    <property type="match status" value="1"/>
</dbReference>
<dbReference type="Proteomes" id="UP000297244">
    <property type="component" value="Unassembled WGS sequence"/>
</dbReference>
<feature type="binding site" evidence="6">
    <location>
        <position position="225"/>
    </location>
    <ligand>
        <name>substrate</name>
    </ligand>
</feature>
<comment type="similarity">
    <text evidence="6">Belongs to the glucose-6-phosphate dehydrogenase family.</text>
</comment>
<reference evidence="9 10" key="1">
    <citation type="submission" date="2019-03" db="EMBL/GenBank/DDBJ databases">
        <title>Thermus tengchongensis species for the arsenic transformation mechanism.</title>
        <authorList>
            <person name="Yuan G.C."/>
        </authorList>
    </citation>
    <scope>NUCLEOTIDE SEQUENCE [LARGE SCALE GENOMIC DNA]</scope>
    <source>
        <strain evidence="9 10">15Y</strain>
    </source>
</reference>
<dbReference type="PIRSF" id="PIRSF000110">
    <property type="entry name" value="G6PD"/>
    <property type="match status" value="1"/>
</dbReference>
<protein>
    <recommendedName>
        <fullName evidence="6">Glucose-6-phosphate 1-dehydrogenase</fullName>
        <shortName evidence="6">G6PD</shortName>
        <ecNumber evidence="6">1.1.1.49</ecNumber>
    </recommendedName>
</protein>
<dbReference type="PRINTS" id="PR00079">
    <property type="entry name" value="G6PDHDRGNASE"/>
</dbReference>
<feature type="binding site" evidence="6">
    <location>
        <position position="138"/>
    </location>
    <ligand>
        <name>NADP(+)</name>
        <dbReference type="ChEBI" id="CHEBI:58349"/>
    </ligand>
</feature>
<comment type="function">
    <text evidence="6">Catalyzes the oxidation of glucose 6-phosphate to 6-phosphogluconolactone.</text>
</comment>
<evidence type="ECO:0000256" key="3">
    <source>
        <dbReference type="ARBA" id="ARBA00022857"/>
    </source>
</evidence>
<dbReference type="InterPro" id="IPR001282">
    <property type="entry name" value="G6P_DH"/>
</dbReference>
<evidence type="ECO:0000259" key="7">
    <source>
        <dbReference type="Pfam" id="PF00479"/>
    </source>
</evidence>
<feature type="domain" description="Glucose-6-phosphate dehydrogenase C-terminal" evidence="8">
    <location>
        <begin position="179"/>
        <end position="433"/>
    </location>
</feature>
<comment type="pathway">
    <text evidence="1 6">Carbohydrate degradation; pentose phosphate pathway; D-ribulose 5-phosphate from D-glucose 6-phosphate (oxidative stage): step 1/3.</text>
</comment>
<dbReference type="EMBL" id="SKBL01000002">
    <property type="protein sequence ID" value="TFU17767.1"/>
    <property type="molecule type" value="Genomic_DNA"/>
</dbReference>
<evidence type="ECO:0000256" key="4">
    <source>
        <dbReference type="ARBA" id="ARBA00023002"/>
    </source>
</evidence>
<feature type="active site" description="Proton acceptor" evidence="6">
    <location>
        <position position="230"/>
    </location>
</feature>
<name>A0ABY2K956_9DEIN</name>
<accession>A0ABY2K956</accession>
<dbReference type="SUPFAM" id="SSF55347">
    <property type="entry name" value="Glyceraldehyde-3-phosphate dehydrogenase-like, C-terminal domain"/>
    <property type="match status" value="1"/>
</dbReference>
<feature type="binding site" evidence="6">
    <location>
        <position position="206"/>
    </location>
    <ligand>
        <name>substrate</name>
    </ligand>
</feature>
<dbReference type="Gene3D" id="3.40.50.720">
    <property type="entry name" value="NAD(P)-binding Rossmann-like Domain"/>
    <property type="match status" value="1"/>
</dbReference>
<dbReference type="EC" id="1.1.1.49" evidence="6"/>
<proteinExistence type="inferred from homology"/>
<dbReference type="InterPro" id="IPR036291">
    <property type="entry name" value="NAD(P)-bd_dom_sf"/>
</dbReference>
<keyword evidence="4 6" id="KW-0560">Oxidoreductase</keyword>
<dbReference type="InterPro" id="IPR022674">
    <property type="entry name" value="G6P_DH_NAD-bd"/>
</dbReference>
<keyword evidence="5 6" id="KW-0119">Carbohydrate metabolism</keyword>
<comment type="caution">
    <text evidence="9">The sequence shown here is derived from an EMBL/GenBank/DDBJ whole genome shotgun (WGS) entry which is preliminary data.</text>
</comment>
<evidence type="ECO:0000256" key="5">
    <source>
        <dbReference type="ARBA" id="ARBA00023277"/>
    </source>
</evidence>
<dbReference type="Pfam" id="PF00479">
    <property type="entry name" value="G6PD_N"/>
    <property type="match status" value="1"/>
</dbReference>
<dbReference type="RefSeq" id="WP_038042489.1">
    <property type="nucleotide sequence ID" value="NZ_ML214240.1"/>
</dbReference>
<dbReference type="SUPFAM" id="SSF51735">
    <property type="entry name" value="NAD(P)-binding Rossmann-fold domains"/>
    <property type="match status" value="1"/>
</dbReference>
<feature type="domain" description="Glucose-6-phosphate dehydrogenase NAD-binding" evidence="7">
    <location>
        <begin position="9"/>
        <end position="177"/>
    </location>
</feature>
<comment type="caution">
    <text evidence="6">Lacks conserved residue(s) required for the propagation of feature annotation.</text>
</comment>
<keyword evidence="3 6" id="KW-0521">NADP</keyword>
<dbReference type="Pfam" id="PF02781">
    <property type="entry name" value="G6PD_C"/>
    <property type="match status" value="1"/>
</dbReference>
<dbReference type="PANTHER" id="PTHR23429">
    <property type="entry name" value="GLUCOSE-6-PHOSPHATE 1-DEHYDROGENASE G6PD"/>
    <property type="match status" value="1"/>
</dbReference>
<evidence type="ECO:0000256" key="6">
    <source>
        <dbReference type="HAMAP-Rule" id="MF_00966"/>
    </source>
</evidence>
<evidence type="ECO:0000259" key="8">
    <source>
        <dbReference type="Pfam" id="PF02781"/>
    </source>
</evidence>
<evidence type="ECO:0000256" key="1">
    <source>
        <dbReference type="ARBA" id="ARBA00004937"/>
    </source>
</evidence>
<gene>
    <name evidence="6" type="primary">zwf</name>
    <name evidence="9" type="ORF">E0489_03030</name>
</gene>
<keyword evidence="2 6" id="KW-0313">Glucose metabolism</keyword>